<evidence type="ECO:0000256" key="3">
    <source>
        <dbReference type="ARBA" id="ARBA00004963"/>
    </source>
</evidence>
<dbReference type="OrthoDB" id="515692at2759"/>
<organism evidence="11 12">
    <name type="scientific">Albugo candida</name>
    <dbReference type="NCBI Taxonomy" id="65357"/>
    <lineage>
        <taxon>Eukaryota</taxon>
        <taxon>Sar</taxon>
        <taxon>Stramenopiles</taxon>
        <taxon>Oomycota</taxon>
        <taxon>Peronosporomycetes</taxon>
        <taxon>Albuginales</taxon>
        <taxon>Albuginaceae</taxon>
        <taxon>Albugo</taxon>
    </lineage>
</organism>
<evidence type="ECO:0000256" key="7">
    <source>
        <dbReference type="ARBA" id="ARBA00022801"/>
    </source>
</evidence>
<feature type="domain" description="Metallo-beta-lactamase" evidence="10">
    <location>
        <begin position="77"/>
        <end position="243"/>
    </location>
</feature>
<keyword evidence="7" id="KW-0378">Hydrolase</keyword>
<dbReference type="AlphaFoldDB" id="A0A024GCV4"/>
<dbReference type="Proteomes" id="UP000053237">
    <property type="component" value="Unassembled WGS sequence"/>
</dbReference>
<sequence length="244" mass="27246">MWKRLFPSIHSHGFSGIYRQYATFPQCNLVRLDRVKHPLSNKVGYRSCTHSQNPLSAHKKYTSDPSLRVRVIPMFQDNYGYLIIDEVNQVMFAVDPAEPARILPALNEEEALKKRKLLAILTTHKHADHAGGNSELAARYPHAMVVGPANEHVPACTKRVKGGQTFSIGSIDIKVLDVPCHTRGHVAYVVTGDHATPPLLFPGDVLFVGGCGRFFEGSAEDMYHALYEVILQLPKDTRCYCGHE</sequence>
<reference evidence="11 12" key="1">
    <citation type="submission" date="2012-05" db="EMBL/GenBank/DDBJ databases">
        <title>Recombination and specialization in a pathogen metapopulation.</title>
        <authorList>
            <person name="Gardiner A."/>
            <person name="Kemen E."/>
            <person name="Schultz-Larsen T."/>
            <person name="MacLean D."/>
            <person name="Van Oosterhout C."/>
            <person name="Jones J.D.G."/>
        </authorList>
    </citation>
    <scope>NUCLEOTIDE SEQUENCE [LARGE SCALE GENOMIC DNA]</scope>
    <source>
        <strain evidence="11 12">Ac Nc2</strain>
    </source>
</reference>
<dbReference type="EC" id="3.1.2.6" evidence="5"/>
<dbReference type="STRING" id="65357.A0A024GCV4"/>
<evidence type="ECO:0000313" key="11">
    <source>
        <dbReference type="EMBL" id="CCI44502.1"/>
    </source>
</evidence>
<dbReference type="InterPro" id="IPR001279">
    <property type="entry name" value="Metallo-B-lactamas"/>
</dbReference>
<dbReference type="GO" id="GO:0004416">
    <property type="term" value="F:hydroxyacylglutathione hydrolase activity"/>
    <property type="evidence" value="ECO:0007669"/>
    <property type="project" value="UniProtKB-EC"/>
</dbReference>
<comment type="pathway">
    <text evidence="3">Secondary metabolite metabolism; methylglyoxal degradation; (R)-lactate from methylglyoxal: step 2/2.</text>
</comment>
<evidence type="ECO:0000256" key="9">
    <source>
        <dbReference type="ARBA" id="ARBA00031044"/>
    </source>
</evidence>
<dbReference type="PANTHER" id="PTHR11935:SF94">
    <property type="entry name" value="TENZING NORGAY, ISOFORM C"/>
    <property type="match status" value="1"/>
</dbReference>
<evidence type="ECO:0000256" key="5">
    <source>
        <dbReference type="ARBA" id="ARBA00011917"/>
    </source>
</evidence>
<accession>A0A024GCV4</accession>
<name>A0A024GCV4_9STRA</name>
<comment type="cofactor">
    <cofactor evidence="2">
        <name>Zn(2+)</name>
        <dbReference type="ChEBI" id="CHEBI:29105"/>
    </cofactor>
</comment>
<proteinExistence type="inferred from homology"/>
<evidence type="ECO:0000259" key="10">
    <source>
        <dbReference type="SMART" id="SM00849"/>
    </source>
</evidence>
<dbReference type="InterPro" id="IPR035680">
    <property type="entry name" value="Clx_II_MBL"/>
</dbReference>
<evidence type="ECO:0000256" key="6">
    <source>
        <dbReference type="ARBA" id="ARBA00022723"/>
    </source>
</evidence>
<dbReference type="PANTHER" id="PTHR11935">
    <property type="entry name" value="BETA LACTAMASE DOMAIN"/>
    <property type="match status" value="1"/>
</dbReference>
<keyword evidence="6" id="KW-0479">Metal-binding</keyword>
<comment type="similarity">
    <text evidence="4">Belongs to the metallo-beta-lactamase superfamily. Glyoxalase II family.</text>
</comment>
<dbReference type="CDD" id="cd07723">
    <property type="entry name" value="hydroxyacylglutathione_hydrolase_MBL-fold"/>
    <property type="match status" value="1"/>
</dbReference>
<dbReference type="GO" id="GO:0046872">
    <property type="term" value="F:metal ion binding"/>
    <property type="evidence" value="ECO:0007669"/>
    <property type="project" value="UniProtKB-KW"/>
</dbReference>
<evidence type="ECO:0000313" key="12">
    <source>
        <dbReference type="Proteomes" id="UP000053237"/>
    </source>
</evidence>
<keyword evidence="12" id="KW-1185">Reference proteome</keyword>
<dbReference type="SMART" id="SM00849">
    <property type="entry name" value="Lactamase_B"/>
    <property type="match status" value="1"/>
</dbReference>
<dbReference type="Pfam" id="PF00753">
    <property type="entry name" value="Lactamase_B"/>
    <property type="match status" value="1"/>
</dbReference>
<gene>
    <name evidence="11" type="ORF">BN9_053110</name>
</gene>
<evidence type="ECO:0000256" key="8">
    <source>
        <dbReference type="ARBA" id="ARBA00022833"/>
    </source>
</evidence>
<dbReference type="SUPFAM" id="SSF56281">
    <property type="entry name" value="Metallo-hydrolase/oxidoreductase"/>
    <property type="match status" value="1"/>
</dbReference>
<dbReference type="InterPro" id="IPR036866">
    <property type="entry name" value="RibonucZ/Hydroxyglut_hydro"/>
</dbReference>
<dbReference type="InParanoid" id="A0A024GCV4"/>
<evidence type="ECO:0000256" key="1">
    <source>
        <dbReference type="ARBA" id="ARBA00001623"/>
    </source>
</evidence>
<keyword evidence="8" id="KW-0862">Zinc</keyword>
<protein>
    <recommendedName>
        <fullName evidence="5">hydroxyacylglutathione hydrolase</fullName>
        <ecNumber evidence="5">3.1.2.6</ecNumber>
    </recommendedName>
    <alternativeName>
        <fullName evidence="9">Glyoxalase II</fullName>
    </alternativeName>
</protein>
<dbReference type="EMBL" id="CAIX01000072">
    <property type="protein sequence ID" value="CCI44502.1"/>
    <property type="molecule type" value="Genomic_DNA"/>
</dbReference>
<dbReference type="Gene3D" id="3.60.15.10">
    <property type="entry name" value="Ribonuclease Z/Hydroxyacylglutathione hydrolase-like"/>
    <property type="match status" value="1"/>
</dbReference>
<dbReference type="FunCoup" id="A0A024GCV4">
    <property type="interactions" value="127"/>
</dbReference>
<evidence type="ECO:0000256" key="2">
    <source>
        <dbReference type="ARBA" id="ARBA00001947"/>
    </source>
</evidence>
<evidence type="ECO:0000256" key="4">
    <source>
        <dbReference type="ARBA" id="ARBA00006759"/>
    </source>
</evidence>
<comment type="catalytic activity">
    <reaction evidence="1">
        <text>an S-(2-hydroxyacyl)glutathione + H2O = a 2-hydroxy carboxylate + glutathione + H(+)</text>
        <dbReference type="Rhea" id="RHEA:21864"/>
        <dbReference type="ChEBI" id="CHEBI:15377"/>
        <dbReference type="ChEBI" id="CHEBI:15378"/>
        <dbReference type="ChEBI" id="CHEBI:57925"/>
        <dbReference type="ChEBI" id="CHEBI:58896"/>
        <dbReference type="ChEBI" id="CHEBI:71261"/>
        <dbReference type="EC" id="3.1.2.6"/>
    </reaction>
</comment>
<comment type="caution">
    <text evidence="11">The sequence shown here is derived from an EMBL/GenBank/DDBJ whole genome shotgun (WGS) entry which is preliminary data.</text>
</comment>